<dbReference type="AlphaFoldDB" id="A0ABD5PFK8"/>
<reference evidence="2 3" key="1">
    <citation type="journal article" date="2019" name="Int. J. Syst. Evol. Microbiol.">
        <title>The Global Catalogue of Microorganisms (GCM) 10K type strain sequencing project: providing services to taxonomists for standard genome sequencing and annotation.</title>
        <authorList>
            <consortium name="The Broad Institute Genomics Platform"/>
            <consortium name="The Broad Institute Genome Sequencing Center for Infectious Disease"/>
            <person name="Wu L."/>
            <person name="Ma J."/>
        </authorList>
    </citation>
    <scope>NUCLEOTIDE SEQUENCE [LARGE SCALE GENOMIC DNA]</scope>
    <source>
        <strain evidence="2 3">CGMCC 1.12553</strain>
    </source>
</reference>
<protein>
    <submittedName>
        <fullName evidence="2">YkgJ family cysteine cluster protein</fullName>
    </submittedName>
</protein>
<dbReference type="Proteomes" id="UP001595921">
    <property type="component" value="Unassembled WGS sequence"/>
</dbReference>
<dbReference type="InterPro" id="IPR055953">
    <property type="entry name" value="DUF7531"/>
</dbReference>
<feature type="compositionally biased region" description="Basic and acidic residues" evidence="1">
    <location>
        <begin position="271"/>
        <end position="285"/>
    </location>
</feature>
<gene>
    <name evidence="2" type="ORF">ACFO0N_17215</name>
</gene>
<evidence type="ECO:0000256" key="1">
    <source>
        <dbReference type="SAM" id="MobiDB-lite"/>
    </source>
</evidence>
<proteinExistence type="predicted"/>
<organism evidence="2 3">
    <name type="scientific">Halobium salinum</name>
    <dbReference type="NCBI Taxonomy" id="1364940"/>
    <lineage>
        <taxon>Archaea</taxon>
        <taxon>Methanobacteriati</taxon>
        <taxon>Methanobacteriota</taxon>
        <taxon>Stenosarchaea group</taxon>
        <taxon>Halobacteria</taxon>
        <taxon>Halobacteriales</taxon>
        <taxon>Haloferacaceae</taxon>
        <taxon>Halobium</taxon>
    </lineage>
</organism>
<dbReference type="EMBL" id="JBHSDS010000008">
    <property type="protein sequence ID" value="MFC4359687.1"/>
    <property type="molecule type" value="Genomic_DNA"/>
</dbReference>
<keyword evidence="3" id="KW-1185">Reference proteome</keyword>
<dbReference type="RefSeq" id="WP_267621479.1">
    <property type="nucleotide sequence ID" value="NZ_JAODIW010000006.1"/>
</dbReference>
<evidence type="ECO:0000313" key="2">
    <source>
        <dbReference type="EMBL" id="MFC4359687.1"/>
    </source>
</evidence>
<sequence>MRVNCAGCAGCCVDWRPLAPDAPNHERRDGRVPLDDAYNLVPLLRDEVRDYVDAGFGDALTPRLWRVPATNADASATTIDGHRVAAVDGRPVFFVGLRKPPKPVGPFGTDARWLDACAFLDPETLKCRIHEDELYPETCGVYPGANLELGAETECERVEARFDGERLLDRTPPEHTGLRLGPAAVGAKLFVHPDPERLAGVVDRAASGSLTAADRAEFVGVAVGSRPGSTEVDEERAARARDRTVTADSWAGRVADEWERRAGDPGDAPASDEHADASAFERARGAPDVSDWD</sequence>
<feature type="compositionally biased region" description="Basic and acidic residues" evidence="1">
    <location>
        <begin position="254"/>
        <end position="264"/>
    </location>
</feature>
<evidence type="ECO:0000313" key="3">
    <source>
        <dbReference type="Proteomes" id="UP001595921"/>
    </source>
</evidence>
<comment type="caution">
    <text evidence="2">The sequence shown here is derived from an EMBL/GenBank/DDBJ whole genome shotgun (WGS) entry which is preliminary data.</text>
</comment>
<accession>A0ABD5PFK8</accession>
<feature type="region of interest" description="Disordered" evidence="1">
    <location>
        <begin position="251"/>
        <end position="293"/>
    </location>
</feature>
<dbReference type="Pfam" id="PF24375">
    <property type="entry name" value="DUF7531"/>
    <property type="match status" value="1"/>
</dbReference>
<name>A0ABD5PFK8_9EURY</name>